<accession>A0A2R9T2M1</accession>
<organism evidence="1 2">
    <name type="scientific">Paenibacillus vortex V453</name>
    <dbReference type="NCBI Taxonomy" id="715225"/>
    <lineage>
        <taxon>Bacteria</taxon>
        <taxon>Bacillati</taxon>
        <taxon>Bacillota</taxon>
        <taxon>Bacilli</taxon>
        <taxon>Bacillales</taxon>
        <taxon>Paenibacillaceae</taxon>
        <taxon>Paenibacillus</taxon>
    </lineage>
</organism>
<proteinExistence type="predicted"/>
<gene>
    <name evidence="1" type="ORF">PVOR_01930</name>
</gene>
<protein>
    <submittedName>
        <fullName evidence="1">Uncharacterized protein</fullName>
    </submittedName>
</protein>
<dbReference type="Proteomes" id="UP000003094">
    <property type="component" value="Unassembled WGS sequence"/>
</dbReference>
<name>A0A2R9T2M1_9BACL</name>
<reference evidence="1 2" key="1">
    <citation type="journal article" date="2010" name="BMC Genomics">
        <title>Genome sequence of the pattern forming Paenibacillus vortex bacterium reveals potential for thriving in complex environments.</title>
        <authorList>
            <person name="Sirota-Madi A."/>
            <person name="Olender T."/>
            <person name="Helman Y."/>
            <person name="Ingham C."/>
            <person name="Brainis I."/>
            <person name="Roth D."/>
            <person name="Hagi E."/>
            <person name="Brodsky L."/>
            <person name="Leshkowitz D."/>
            <person name="Galatenko V."/>
            <person name="Nikolaev V."/>
            <person name="Mugasimangalam R.C."/>
            <person name="Bransburg-Zabary S."/>
            <person name="Gutnick D.L."/>
            <person name="Lancet D."/>
            <person name="Ben-Jacob E."/>
        </authorList>
    </citation>
    <scope>NUCLEOTIDE SEQUENCE [LARGE SCALE GENOMIC DNA]</scope>
    <source>
        <strain evidence="1 2">V453</strain>
    </source>
</reference>
<evidence type="ECO:0000313" key="2">
    <source>
        <dbReference type="Proteomes" id="UP000003094"/>
    </source>
</evidence>
<sequence length="138" mass="15560">MGKRFRLPLNLQLFAEEIEGEEQPPAESDIDALTGRIDELTTAIKRQTLAKLGLKPEEIDYAIEHIDADNERDILAAISEFGDDLPVLVRVKQLQQLSVHGADPNLNNGFRQMPKQIDYAAKAKQTIERLKASGRIRR</sequence>
<dbReference type="RefSeq" id="WP_006207345.1">
    <property type="nucleotide sequence ID" value="NZ_ADHJ01000001.1"/>
</dbReference>
<keyword evidence="2" id="KW-1185">Reference proteome</keyword>
<dbReference type="AlphaFoldDB" id="A0A2R9T2M1"/>
<evidence type="ECO:0000313" key="1">
    <source>
        <dbReference type="EMBL" id="EFU43925.1"/>
    </source>
</evidence>
<dbReference type="EMBL" id="ADHJ01000001">
    <property type="protein sequence ID" value="EFU43925.1"/>
    <property type="molecule type" value="Genomic_DNA"/>
</dbReference>
<dbReference type="KEGG" id="pvo:PVOR_01930"/>
<comment type="caution">
    <text evidence="1">The sequence shown here is derived from an EMBL/GenBank/DDBJ whole genome shotgun (WGS) entry which is preliminary data.</text>
</comment>